<name>A0A451GHE1_9RHOB</name>
<protein>
    <submittedName>
        <fullName evidence="1">Uncharacterized protein</fullName>
    </submittedName>
</protein>
<dbReference type="EMBL" id="SBLC01000041">
    <property type="protein sequence ID" value="RWY37676.1"/>
    <property type="molecule type" value="Genomic_DNA"/>
</dbReference>
<dbReference type="AlphaFoldDB" id="A0A451GHE1"/>
<accession>A0A451GHE1</accession>
<gene>
    <name evidence="1" type="ORF">EP867_16740</name>
</gene>
<dbReference type="Proteomes" id="UP000287168">
    <property type="component" value="Unassembled WGS sequence"/>
</dbReference>
<evidence type="ECO:0000313" key="2">
    <source>
        <dbReference type="Proteomes" id="UP000287168"/>
    </source>
</evidence>
<sequence length="192" mass="21967">MGGSGSGRKPWADSLTESCYRRIDVRRLHRSGLLQPGATGRIIWTRQGGTAALYELGMQAETEGLWLWNEPAPSMRRQYLVPLSRTPCFKGGARLWFHCPVTACNRRVAVLFGGEIFLCRHCRGLAYDSQRANALDRQIIRMNRLREQLDWPGGPLDLRGDKPKGMHWKTFNRLAGEYEQLDERVGEVYGYR</sequence>
<comment type="caution">
    <text evidence="1">The sequence shown here is derived from an EMBL/GenBank/DDBJ whole genome shotgun (WGS) entry which is preliminary data.</text>
</comment>
<dbReference type="OrthoDB" id="5951715at2"/>
<evidence type="ECO:0000313" key="1">
    <source>
        <dbReference type="EMBL" id="RWY37676.1"/>
    </source>
</evidence>
<organism evidence="1 2">
    <name type="scientific">Falsigemmobacter intermedius</name>
    <dbReference type="NCBI Taxonomy" id="1553448"/>
    <lineage>
        <taxon>Bacteria</taxon>
        <taxon>Pseudomonadati</taxon>
        <taxon>Pseudomonadota</taxon>
        <taxon>Alphaproteobacteria</taxon>
        <taxon>Rhodobacterales</taxon>
        <taxon>Paracoccaceae</taxon>
        <taxon>Falsigemmobacter</taxon>
    </lineage>
</organism>
<dbReference type="RefSeq" id="WP_128490614.1">
    <property type="nucleotide sequence ID" value="NZ_JBHLXB010000089.1"/>
</dbReference>
<keyword evidence="2" id="KW-1185">Reference proteome</keyword>
<proteinExistence type="predicted"/>
<reference evidence="1 2" key="1">
    <citation type="journal article" date="2015" name="Int. J. Syst. Evol. Microbiol.">
        <title>Gemmobacter intermedius sp. nov., isolated from a white stork (Ciconia ciconia).</title>
        <authorList>
            <person name="Kampfer P."/>
            <person name="Jerzak L."/>
            <person name="Wilharm G."/>
            <person name="Golke J."/>
            <person name="Busse H.J."/>
            <person name="Glaeser S.P."/>
        </authorList>
    </citation>
    <scope>NUCLEOTIDE SEQUENCE [LARGE SCALE GENOMIC DNA]</scope>
    <source>
        <strain evidence="1 2">119/4</strain>
    </source>
</reference>